<feature type="domain" description="Hemerythrin-like" evidence="1">
    <location>
        <begin position="3"/>
        <end position="138"/>
    </location>
</feature>
<dbReference type="Gene3D" id="1.20.120.520">
    <property type="entry name" value="nmb1532 protein domain like"/>
    <property type="match status" value="1"/>
</dbReference>
<dbReference type="Pfam" id="PF01814">
    <property type="entry name" value="Hemerythrin"/>
    <property type="match status" value="1"/>
</dbReference>
<dbReference type="Proteomes" id="UP000219612">
    <property type="component" value="Unassembled WGS sequence"/>
</dbReference>
<evidence type="ECO:0000313" key="2">
    <source>
        <dbReference type="EMBL" id="SNY59074.1"/>
    </source>
</evidence>
<evidence type="ECO:0000313" key="3">
    <source>
        <dbReference type="Proteomes" id="UP000219612"/>
    </source>
</evidence>
<name>A0A285JFM4_9ACTN</name>
<dbReference type="EMBL" id="OBDY01000020">
    <property type="protein sequence ID" value="SNY59074.1"/>
    <property type="molecule type" value="Genomic_DNA"/>
</dbReference>
<gene>
    <name evidence="2" type="ORF">SAMN05421748_12023</name>
</gene>
<dbReference type="CDD" id="cd12108">
    <property type="entry name" value="Hr-like"/>
    <property type="match status" value="1"/>
</dbReference>
<accession>A0A285JFM4</accession>
<sequence length="208" mass="24155">MTMDHELVALHRVFRREAALLSRFVTGCRPGDTERAVQVADAVRRYTGELLCHHRAEDELLWPLVRERARLYDELVGRMETQHARLEQTILAIGDLLPRWELDAAEAVRDELCDHLAEHRAALVEHLDDEEELILPLIAEHLSPAEWEQVASRGLATLTLGAILEEAEPDERRHFLAKVPLTGRMAWWLIGRHQYQRHVSRLREPQPW</sequence>
<dbReference type="InterPro" id="IPR012312">
    <property type="entry name" value="Hemerythrin-like"/>
</dbReference>
<dbReference type="AlphaFoldDB" id="A0A285JFM4"/>
<protein>
    <submittedName>
        <fullName evidence="2">Hemerythrin-like domain-containing protein</fullName>
    </submittedName>
</protein>
<evidence type="ECO:0000259" key="1">
    <source>
        <dbReference type="Pfam" id="PF01814"/>
    </source>
</evidence>
<organism evidence="2 3">
    <name type="scientific">Paractinoplanes atraurantiacus</name>
    <dbReference type="NCBI Taxonomy" id="1036182"/>
    <lineage>
        <taxon>Bacteria</taxon>
        <taxon>Bacillati</taxon>
        <taxon>Actinomycetota</taxon>
        <taxon>Actinomycetes</taxon>
        <taxon>Micromonosporales</taxon>
        <taxon>Micromonosporaceae</taxon>
        <taxon>Paractinoplanes</taxon>
    </lineage>
</organism>
<dbReference type="RefSeq" id="WP_218854759.1">
    <property type="nucleotide sequence ID" value="NZ_OBDY01000020.1"/>
</dbReference>
<proteinExistence type="predicted"/>
<reference evidence="2 3" key="1">
    <citation type="submission" date="2017-09" db="EMBL/GenBank/DDBJ databases">
        <authorList>
            <person name="Ehlers B."/>
            <person name="Leendertz F.H."/>
        </authorList>
    </citation>
    <scope>NUCLEOTIDE SEQUENCE [LARGE SCALE GENOMIC DNA]</scope>
    <source>
        <strain evidence="2 3">CGMCC 4.6857</strain>
    </source>
</reference>
<keyword evidence="3" id="KW-1185">Reference proteome</keyword>